<accession>A0A1S3ZKM5</accession>
<proteinExistence type="predicted"/>
<gene>
    <name evidence="2" type="primary">LOC107787840</name>
</gene>
<dbReference type="KEGG" id="nta:107787840"/>
<feature type="region of interest" description="Disordered" evidence="1">
    <location>
        <begin position="1"/>
        <end position="29"/>
    </location>
</feature>
<dbReference type="AlphaFoldDB" id="A0A1S3ZKM5"/>
<evidence type="ECO:0000256" key="1">
    <source>
        <dbReference type="SAM" id="MobiDB-lite"/>
    </source>
</evidence>
<organism evidence="2">
    <name type="scientific">Nicotiana tabacum</name>
    <name type="common">Common tobacco</name>
    <dbReference type="NCBI Taxonomy" id="4097"/>
    <lineage>
        <taxon>Eukaryota</taxon>
        <taxon>Viridiplantae</taxon>
        <taxon>Streptophyta</taxon>
        <taxon>Embryophyta</taxon>
        <taxon>Tracheophyta</taxon>
        <taxon>Spermatophyta</taxon>
        <taxon>Magnoliopsida</taxon>
        <taxon>eudicotyledons</taxon>
        <taxon>Gunneridae</taxon>
        <taxon>Pentapetalae</taxon>
        <taxon>asterids</taxon>
        <taxon>lamiids</taxon>
        <taxon>Solanales</taxon>
        <taxon>Solanaceae</taxon>
        <taxon>Nicotianoideae</taxon>
        <taxon>Nicotianeae</taxon>
        <taxon>Nicotiana</taxon>
    </lineage>
</organism>
<sequence>MFGEDRRVVSRRWSSGNAETMEDKKQQQWRTKTAAMEDKKQQQWRREKDAAAATWMTQKQLRRWLFGRDEDGVAAGSHGCSFMTAWGCLRSSMTGRGEEDNEETKRGDNHGCRSLKVVVWF</sequence>
<dbReference type="PaxDb" id="4097-A0A1S3ZKM5"/>
<evidence type="ECO:0000313" key="2">
    <source>
        <dbReference type="RefSeq" id="XP_016464931.1"/>
    </source>
</evidence>
<protein>
    <submittedName>
        <fullName evidence="2">Uncharacterized protein</fullName>
    </submittedName>
</protein>
<reference evidence="2" key="1">
    <citation type="submission" date="2025-08" db="UniProtKB">
        <authorList>
            <consortium name="RefSeq"/>
        </authorList>
    </citation>
    <scope>IDENTIFICATION</scope>
</reference>
<name>A0A1S3ZKM5_TOBAC</name>
<dbReference type="RefSeq" id="XP_016464931.1">
    <property type="nucleotide sequence ID" value="XM_016609445.1"/>
</dbReference>